<dbReference type="GO" id="GO:0005829">
    <property type="term" value="C:cytosol"/>
    <property type="evidence" value="ECO:0007669"/>
    <property type="project" value="TreeGrafter"/>
</dbReference>
<feature type="region of interest" description="Disordered" evidence="1">
    <location>
        <begin position="94"/>
        <end position="128"/>
    </location>
</feature>
<feature type="region of interest" description="Disordered" evidence="1">
    <location>
        <begin position="251"/>
        <end position="292"/>
    </location>
</feature>
<evidence type="ECO:0000256" key="1">
    <source>
        <dbReference type="SAM" id="MobiDB-lite"/>
    </source>
</evidence>
<feature type="compositionally biased region" description="Basic and acidic residues" evidence="1">
    <location>
        <begin position="667"/>
        <end position="688"/>
    </location>
</feature>
<dbReference type="SMART" id="SM00213">
    <property type="entry name" value="UBQ"/>
    <property type="match status" value="1"/>
</dbReference>
<dbReference type="Pfam" id="PF00240">
    <property type="entry name" value="ubiquitin"/>
    <property type="match status" value="1"/>
</dbReference>
<evidence type="ECO:0000313" key="4">
    <source>
        <dbReference type="Proteomes" id="UP000224006"/>
    </source>
</evidence>
<feature type="region of interest" description="Disordered" evidence="1">
    <location>
        <begin position="1"/>
        <end position="20"/>
    </location>
</feature>
<feature type="compositionally biased region" description="Low complexity" evidence="1">
    <location>
        <begin position="774"/>
        <end position="805"/>
    </location>
</feature>
<dbReference type="OrthoDB" id="419317at2759"/>
<dbReference type="GO" id="GO:0006511">
    <property type="term" value="P:ubiquitin-dependent protein catabolic process"/>
    <property type="evidence" value="ECO:0007669"/>
    <property type="project" value="TreeGrafter"/>
</dbReference>
<feature type="region of interest" description="Disordered" evidence="1">
    <location>
        <begin position="175"/>
        <end position="236"/>
    </location>
</feature>
<dbReference type="PANTHER" id="PTHR10677">
    <property type="entry name" value="UBIQUILIN"/>
    <property type="match status" value="1"/>
</dbReference>
<feature type="compositionally biased region" description="Basic and acidic residues" evidence="1">
    <location>
        <begin position="317"/>
        <end position="328"/>
    </location>
</feature>
<accession>A0A2A9MF68</accession>
<keyword evidence="4" id="KW-1185">Reference proteome</keyword>
<reference evidence="3 4" key="1">
    <citation type="submission" date="2017-09" db="EMBL/GenBank/DDBJ databases">
        <title>Genome sequencing of Besnoitia besnoiti strain Bb-Ger1.</title>
        <authorList>
            <person name="Schares G."/>
            <person name="Venepally P."/>
            <person name="Lorenzi H.A."/>
        </authorList>
    </citation>
    <scope>NUCLEOTIDE SEQUENCE [LARGE SCALE GENOMIC DNA]</scope>
    <source>
        <strain evidence="3 4">Bb-Ger1</strain>
    </source>
</reference>
<feature type="region of interest" description="Disordered" evidence="1">
    <location>
        <begin position="317"/>
        <end position="391"/>
    </location>
</feature>
<sequence>MEPSAPAAAPSPSPSPAEDEGILTVNFRCLDGRTFTLELPSDIDIADVVSLAAEAADWPDARVRLIYQGRALAPGRTLESCDVKSGHTVHVVKQAQPEGGGRPRRPSPMQPAAGGRPAGAPAPPHGPSFLANSIGQAVSAVAASVSSAAQAAAAATSAAQAASNAVAALRGRTAPALSPAGESASRGASLDGSRDDRGAAGSWDSNGSTAGGVTRSTAADSARMRSSAASSSPSERCGSFLSALLGREGPAGAGGGGPLAAEEARGAYASAPSGSGGSGSSTAARDRQGRSSADFYSALSGALEAAAHSLLRAAEQVRRDASARHSDTLEPEAPAAAPGQGGASLPAERAPRGALPERLAASAAPPAGGRPGAESPSSAAPGAQAASGAATARAGQPLLEFGEQPTPLLLPGGLPAHVLPVAVHVSVEHQTPRSGEGGDSALPRPATGDSPPQTQRPAGGDATRAAETSAPSPLPRPQELVITHEFVQSLLPWTDLRDSLELIHRETGWNPVQLPRVSTQTGAPPPLSVFLPAYFTALNLVAAMLQQFIGWQQGVTRVSVPTVGRSALTLARLSATTAGLSALLTSLFNSMARHVNQEELAEAMAWETESAEGGADPTRASRAAAAARAAGGDGERRPREGAGDEAERRRRRLAADVASAQGLDGAAAREEREKKEENEREEDLERNSEQQWQDVEDEAAAAFGESSSLPVSPLSSRASPRASAPSVVSLISSNAATAGSSSSSTEARDALLAAMAGASTGSAGSVPSPLGARPPLSMSNSSASPSPSPASGGLSPAPALLTSSSGGHRKDDDDESFGSSVLAEQEESAVSGNGAAHALDDAARRGAAAAAEGTRGGAHPQGALQNFVSALGRAHGGDAGAEDQIVDEEVRMRLQMWTGNAQQFSRNVLSYARPRPFSSAYRSGDATQASSMRTASGEAVDNMLPLTWHRALNRVNVGEEPRPPASLSPGYLALLMREAATAARGNGDFAMQQERFPHIRLALQLLEEAERPRDDAETSERT</sequence>
<feature type="region of interest" description="Disordered" evidence="1">
    <location>
        <begin position="605"/>
        <end position="720"/>
    </location>
</feature>
<dbReference type="VEuPathDB" id="ToxoDB:BESB_047310"/>
<dbReference type="PANTHER" id="PTHR10677:SF3">
    <property type="entry name" value="FI07626P-RELATED"/>
    <property type="match status" value="1"/>
</dbReference>
<feature type="compositionally biased region" description="Basic and acidic residues" evidence="1">
    <location>
        <begin position="633"/>
        <end position="648"/>
    </location>
</feature>
<feature type="domain" description="Ubiquitin-like" evidence="2">
    <location>
        <begin position="23"/>
        <end position="92"/>
    </location>
</feature>
<dbReference type="SUPFAM" id="SSF54236">
    <property type="entry name" value="Ubiquitin-like"/>
    <property type="match status" value="1"/>
</dbReference>
<feature type="region of interest" description="Disordered" evidence="1">
    <location>
        <begin position="759"/>
        <end position="834"/>
    </location>
</feature>
<dbReference type="Gene3D" id="3.10.20.90">
    <property type="entry name" value="Phosphatidylinositol 3-kinase Catalytic Subunit, Chain A, domain 1"/>
    <property type="match status" value="1"/>
</dbReference>
<dbReference type="PROSITE" id="PS50053">
    <property type="entry name" value="UBIQUITIN_2"/>
    <property type="match status" value="1"/>
</dbReference>
<dbReference type="KEGG" id="bbes:BESB_047310"/>
<feature type="compositionally biased region" description="Low complexity" evidence="1">
    <location>
        <begin position="333"/>
        <end position="391"/>
    </location>
</feature>
<dbReference type="InterPro" id="IPR029071">
    <property type="entry name" value="Ubiquitin-like_domsf"/>
</dbReference>
<dbReference type="STRING" id="94643.A0A2A9MF68"/>
<proteinExistence type="predicted"/>
<dbReference type="RefSeq" id="XP_029220548.1">
    <property type="nucleotide sequence ID" value="XM_029363182.1"/>
</dbReference>
<dbReference type="AlphaFoldDB" id="A0A2A9MF68"/>
<protein>
    <submittedName>
        <fullName evidence="3">Ubiquitin family protein</fullName>
    </submittedName>
</protein>
<feature type="compositionally biased region" description="Low complexity" evidence="1">
    <location>
        <begin position="215"/>
        <end position="236"/>
    </location>
</feature>
<dbReference type="InterPro" id="IPR015496">
    <property type="entry name" value="Ubiquilin"/>
</dbReference>
<feature type="region of interest" description="Disordered" evidence="1">
    <location>
        <begin position="428"/>
        <end position="478"/>
    </location>
</feature>
<gene>
    <name evidence="3" type="ORF">BESB_047310</name>
</gene>
<dbReference type="GeneID" id="40309661"/>
<evidence type="ECO:0000259" key="2">
    <source>
        <dbReference type="PROSITE" id="PS50053"/>
    </source>
</evidence>
<dbReference type="Proteomes" id="UP000224006">
    <property type="component" value="Chromosome III"/>
</dbReference>
<organism evidence="3 4">
    <name type="scientific">Besnoitia besnoiti</name>
    <name type="common">Apicomplexan protozoan</name>
    <dbReference type="NCBI Taxonomy" id="94643"/>
    <lineage>
        <taxon>Eukaryota</taxon>
        <taxon>Sar</taxon>
        <taxon>Alveolata</taxon>
        <taxon>Apicomplexa</taxon>
        <taxon>Conoidasida</taxon>
        <taxon>Coccidia</taxon>
        <taxon>Eucoccidiorida</taxon>
        <taxon>Eimeriorina</taxon>
        <taxon>Sarcocystidae</taxon>
        <taxon>Besnoitia</taxon>
    </lineage>
</organism>
<name>A0A2A9MF68_BESBE</name>
<feature type="compositionally biased region" description="Low complexity" evidence="1">
    <location>
        <begin position="614"/>
        <end position="630"/>
    </location>
</feature>
<dbReference type="InterPro" id="IPR000626">
    <property type="entry name" value="Ubiquitin-like_dom"/>
</dbReference>
<dbReference type="EMBL" id="NWUJ01000003">
    <property type="protein sequence ID" value="PFH36539.1"/>
    <property type="molecule type" value="Genomic_DNA"/>
</dbReference>
<comment type="caution">
    <text evidence="3">The sequence shown here is derived from an EMBL/GenBank/DDBJ whole genome shotgun (WGS) entry which is preliminary data.</text>
</comment>
<dbReference type="GO" id="GO:0031593">
    <property type="term" value="F:polyubiquitin modification-dependent protein binding"/>
    <property type="evidence" value="ECO:0007669"/>
    <property type="project" value="TreeGrafter"/>
</dbReference>
<feature type="compositionally biased region" description="Low complexity" evidence="1">
    <location>
        <begin position="706"/>
        <end position="720"/>
    </location>
</feature>
<evidence type="ECO:0000313" key="3">
    <source>
        <dbReference type="EMBL" id="PFH36539.1"/>
    </source>
</evidence>